<evidence type="ECO:0000313" key="3">
    <source>
        <dbReference type="Proteomes" id="UP000609802"/>
    </source>
</evidence>
<feature type="domain" description="DUF2059" evidence="1">
    <location>
        <begin position="89"/>
        <end position="146"/>
    </location>
</feature>
<dbReference type="EMBL" id="BNCH01000002">
    <property type="protein sequence ID" value="GHE95538.1"/>
    <property type="molecule type" value="Genomic_DNA"/>
</dbReference>
<reference evidence="3" key="1">
    <citation type="journal article" date="2019" name="Int. J. Syst. Evol. Microbiol.">
        <title>The Global Catalogue of Microorganisms (GCM) 10K type strain sequencing project: providing services to taxonomists for standard genome sequencing and annotation.</title>
        <authorList>
            <consortium name="The Broad Institute Genomics Platform"/>
            <consortium name="The Broad Institute Genome Sequencing Center for Infectious Disease"/>
            <person name="Wu L."/>
            <person name="Ma J."/>
        </authorList>
    </citation>
    <scope>NUCLEOTIDE SEQUENCE [LARGE SCALE GENOMIC DNA]</scope>
    <source>
        <strain evidence="3">KCTC 42443</strain>
    </source>
</reference>
<dbReference type="RefSeq" id="WP_191285891.1">
    <property type="nucleotide sequence ID" value="NZ_BNCH01000002.1"/>
</dbReference>
<dbReference type="Proteomes" id="UP000609802">
    <property type="component" value="Unassembled WGS sequence"/>
</dbReference>
<keyword evidence="3" id="KW-1185">Reference proteome</keyword>
<proteinExistence type="predicted"/>
<name>A0ABQ3IY77_9RHOB</name>
<dbReference type="Pfam" id="PF09832">
    <property type="entry name" value="DUF2059"/>
    <property type="match status" value="1"/>
</dbReference>
<gene>
    <name evidence="2" type="ORF">GCM10016455_15410</name>
</gene>
<sequence length="162" mass="18162">MRHLLSAIAVSAALVTPVQAEETYEQRLALATGYIDATLEDIDMAAMIKTMWQPIVNDIKSKGIPLNDDQIARINQLYQDEMTGPMYEIMRDQAAVMAELFTFDEIKAIRDFYATDLGRSAMSKLPQVTERQTPIVLKLMQEKMPEIIPKVQAILSEGATAQ</sequence>
<protein>
    <recommendedName>
        <fullName evidence="1">DUF2059 domain-containing protein</fullName>
    </recommendedName>
</protein>
<evidence type="ECO:0000313" key="2">
    <source>
        <dbReference type="EMBL" id="GHE95538.1"/>
    </source>
</evidence>
<evidence type="ECO:0000259" key="1">
    <source>
        <dbReference type="Pfam" id="PF09832"/>
    </source>
</evidence>
<organism evidence="2 3">
    <name type="scientific">Aliiroseovarius zhejiangensis</name>
    <dbReference type="NCBI Taxonomy" id="1632025"/>
    <lineage>
        <taxon>Bacteria</taxon>
        <taxon>Pseudomonadati</taxon>
        <taxon>Pseudomonadota</taxon>
        <taxon>Alphaproteobacteria</taxon>
        <taxon>Rhodobacterales</taxon>
        <taxon>Paracoccaceae</taxon>
        <taxon>Aliiroseovarius</taxon>
    </lineage>
</organism>
<dbReference type="InterPro" id="IPR018637">
    <property type="entry name" value="DUF2059"/>
</dbReference>
<comment type="caution">
    <text evidence="2">The sequence shown here is derived from an EMBL/GenBank/DDBJ whole genome shotgun (WGS) entry which is preliminary data.</text>
</comment>
<accession>A0ABQ3IY77</accession>